<dbReference type="GO" id="GO:0046872">
    <property type="term" value="F:metal ion binding"/>
    <property type="evidence" value="ECO:0007669"/>
    <property type="project" value="UniProtKB-KW"/>
</dbReference>
<evidence type="ECO:0000256" key="10">
    <source>
        <dbReference type="RuleBase" id="RU004427"/>
    </source>
</evidence>
<evidence type="ECO:0000256" key="5">
    <source>
        <dbReference type="ARBA" id="ARBA00022723"/>
    </source>
</evidence>
<evidence type="ECO:0000256" key="3">
    <source>
        <dbReference type="ARBA" id="ARBA00022448"/>
    </source>
</evidence>
<accession>A0ABD6E382</accession>
<dbReference type="PROSITE" id="PS51007">
    <property type="entry name" value="CYTC"/>
    <property type="match status" value="1"/>
</dbReference>
<dbReference type="Gene3D" id="1.10.760.10">
    <property type="entry name" value="Cytochrome c-like domain"/>
    <property type="match status" value="1"/>
</dbReference>
<protein>
    <recommendedName>
        <fullName evidence="12">Cytochrome c domain-containing protein</fullName>
    </recommendedName>
</protein>
<evidence type="ECO:0000256" key="9">
    <source>
        <dbReference type="RuleBase" id="RU004426"/>
    </source>
</evidence>
<organism evidence="13 14">
    <name type="scientific">Gnathostoma spinigerum</name>
    <dbReference type="NCBI Taxonomy" id="75299"/>
    <lineage>
        <taxon>Eukaryota</taxon>
        <taxon>Metazoa</taxon>
        <taxon>Ecdysozoa</taxon>
        <taxon>Nematoda</taxon>
        <taxon>Chromadorea</taxon>
        <taxon>Rhabditida</taxon>
        <taxon>Spirurina</taxon>
        <taxon>Gnathostomatomorpha</taxon>
        <taxon>Gnathostomatoidea</taxon>
        <taxon>Gnathostomatidae</taxon>
        <taxon>Gnathostoma</taxon>
    </lineage>
</organism>
<keyword evidence="14" id="KW-1185">Reference proteome</keyword>
<dbReference type="Pfam" id="PF00034">
    <property type="entry name" value="Cytochrom_C"/>
    <property type="match status" value="1"/>
</dbReference>
<dbReference type="Proteomes" id="UP001608902">
    <property type="component" value="Unassembled WGS sequence"/>
</dbReference>
<feature type="region of interest" description="Disordered" evidence="11">
    <location>
        <begin position="110"/>
        <end position="130"/>
    </location>
</feature>
<dbReference type="SUPFAM" id="SSF46626">
    <property type="entry name" value="Cytochrome c"/>
    <property type="match status" value="1"/>
</dbReference>
<keyword evidence="4 8" id="KW-0349">Heme</keyword>
<dbReference type="EMBL" id="JBGFUD010000308">
    <property type="protein sequence ID" value="MFH4974238.1"/>
    <property type="molecule type" value="Genomic_DNA"/>
</dbReference>
<keyword evidence="3 10" id="KW-0813">Transport</keyword>
<comment type="PTM">
    <text evidence="10">Binds 1 heme group per subunit.</text>
</comment>
<comment type="function">
    <text evidence="10">Electron carrier protein. The oxidized form of the cytochrome c heme group can accept an electron from the heme group of the cytochrome c1 subunit of cytochrome reductase. Cytochrome c then transfers this electron to the cytochrome oxidase complex, the final protein carrier in the mitochondrial electron-transport chain.</text>
</comment>
<evidence type="ECO:0000256" key="6">
    <source>
        <dbReference type="ARBA" id="ARBA00022982"/>
    </source>
</evidence>
<keyword evidence="5 8" id="KW-0479">Metal-binding</keyword>
<comment type="caution">
    <text evidence="13">The sequence shown here is derived from an EMBL/GenBank/DDBJ whole genome shotgun (WGS) entry which is preliminary data.</text>
</comment>
<reference evidence="13 14" key="1">
    <citation type="submission" date="2024-08" db="EMBL/GenBank/DDBJ databases">
        <title>Gnathostoma spinigerum genome.</title>
        <authorList>
            <person name="Gonzalez-Bertolin B."/>
            <person name="Monzon S."/>
            <person name="Zaballos A."/>
            <person name="Jimenez P."/>
            <person name="Dekumyoy P."/>
            <person name="Varona S."/>
            <person name="Cuesta I."/>
            <person name="Sumanam S."/>
            <person name="Adisakwattana P."/>
            <person name="Gasser R.B."/>
            <person name="Hernandez-Gonzalez A."/>
            <person name="Young N.D."/>
            <person name="Perteguer M.J."/>
        </authorList>
    </citation>
    <scope>NUCLEOTIDE SEQUENCE [LARGE SCALE GENOMIC DNA]</scope>
    <source>
        <strain evidence="13">AL3</strain>
        <tissue evidence="13">Liver</tissue>
    </source>
</reference>
<evidence type="ECO:0000256" key="7">
    <source>
        <dbReference type="ARBA" id="ARBA00023004"/>
    </source>
</evidence>
<dbReference type="FunFam" id="1.10.760.10:FF:000001">
    <property type="entry name" value="Cytochrome c iso-1"/>
    <property type="match status" value="1"/>
</dbReference>
<evidence type="ECO:0000313" key="13">
    <source>
        <dbReference type="EMBL" id="MFH4974238.1"/>
    </source>
</evidence>
<dbReference type="PRINTS" id="PR00604">
    <property type="entry name" value="CYTCHRMECIAB"/>
</dbReference>
<proteinExistence type="inferred from homology"/>
<evidence type="ECO:0000259" key="12">
    <source>
        <dbReference type="PROSITE" id="PS51007"/>
    </source>
</evidence>
<dbReference type="GO" id="GO:0005758">
    <property type="term" value="C:mitochondrial intermembrane space"/>
    <property type="evidence" value="ECO:0007669"/>
    <property type="project" value="UniProtKB-SubCell"/>
</dbReference>
<dbReference type="InterPro" id="IPR009056">
    <property type="entry name" value="Cyt_c-like_dom"/>
</dbReference>
<evidence type="ECO:0000256" key="11">
    <source>
        <dbReference type="SAM" id="MobiDB-lite"/>
    </source>
</evidence>
<comment type="subcellular location">
    <subcellularLocation>
        <location evidence="1">Mitochondrion intermembrane space</location>
    </subcellularLocation>
</comment>
<gene>
    <name evidence="13" type="ORF">AB6A40_000947</name>
</gene>
<sequence>MPQSMPEGDYERGKKAFMKRCSQCHVVDSKSIKNGPTLHALFGRTSGQIPGYNYSEANIGKQVVWGRETLYEYLKDPKKFIPGTKMTCAGIPKEQERADIVKYVEVESAKPPKEGGLKWSNLEGHKISKA</sequence>
<dbReference type="InterPro" id="IPR036909">
    <property type="entry name" value="Cyt_c-like_dom_sf"/>
</dbReference>
<evidence type="ECO:0000256" key="4">
    <source>
        <dbReference type="ARBA" id="ARBA00022617"/>
    </source>
</evidence>
<dbReference type="PANTHER" id="PTHR11961">
    <property type="entry name" value="CYTOCHROME C"/>
    <property type="match status" value="1"/>
</dbReference>
<keyword evidence="10" id="KW-0679">Respiratory chain</keyword>
<evidence type="ECO:0000256" key="2">
    <source>
        <dbReference type="ARBA" id="ARBA00006488"/>
    </source>
</evidence>
<keyword evidence="6 10" id="KW-0249">Electron transport</keyword>
<feature type="domain" description="Cytochrome c" evidence="12">
    <location>
        <begin position="8"/>
        <end position="108"/>
    </location>
</feature>
<keyword evidence="10" id="KW-0496">Mitochondrion</keyword>
<name>A0ABD6E382_9BILA</name>
<evidence type="ECO:0000313" key="14">
    <source>
        <dbReference type="Proteomes" id="UP001608902"/>
    </source>
</evidence>
<comment type="similarity">
    <text evidence="2 9">Belongs to the cytochrome c family.</text>
</comment>
<evidence type="ECO:0000256" key="8">
    <source>
        <dbReference type="PROSITE-ProRule" id="PRU00433"/>
    </source>
</evidence>
<dbReference type="AlphaFoldDB" id="A0ABD6E382"/>
<dbReference type="InterPro" id="IPR002327">
    <property type="entry name" value="Cyt_c_1A/1B"/>
</dbReference>
<evidence type="ECO:0000256" key="1">
    <source>
        <dbReference type="ARBA" id="ARBA00004569"/>
    </source>
</evidence>
<keyword evidence="7 8" id="KW-0408">Iron</keyword>